<protein>
    <recommendedName>
        <fullName evidence="10">6-phosphogluconate dehydrogenase NADP-binding domain-containing protein</fullName>
    </recommendedName>
</protein>
<dbReference type="SUPFAM" id="SSF48179">
    <property type="entry name" value="6-phosphogluconate dehydrogenase C-terminal domain-like"/>
    <property type="match status" value="1"/>
</dbReference>
<dbReference type="PANTHER" id="PTHR43580:SF2">
    <property type="entry name" value="CYTOKINE-LIKE NUCLEAR FACTOR N-PAC"/>
    <property type="match status" value="1"/>
</dbReference>
<dbReference type="AlphaFoldDB" id="A0A0D9YAS2"/>
<dbReference type="eggNOG" id="KOG0409">
    <property type="taxonomic scope" value="Eukaryota"/>
</dbReference>
<keyword evidence="2" id="KW-0560">Oxidoreductase</keyword>
<accession>A0A0D9YAS2</accession>
<dbReference type="Pfam" id="PF03446">
    <property type="entry name" value="NAD_binding_2"/>
    <property type="match status" value="1"/>
</dbReference>
<evidence type="ECO:0000256" key="4">
    <source>
        <dbReference type="PIRSR" id="PIRSR000103-1"/>
    </source>
</evidence>
<sequence>MAAMAAASLLCARAAAAAPTLRLRGGGRGARLVFSCSASSSSPSGEGGFSGKVGFLGLGIMGAPMASNLINAGCDVTVWNRTRSKCDPLLSLGAKYEPSPADVASSCDVTFAMLADPESAVEVACGANGAAQGMAPGKGYVDVSTVDAATSKLIGKHITSTGASFLERCDFSSCTVGPMLTRYLFSRLQFQAQKSQQKMGCSSFLPQSRFFLGDVGKGADMKLVVNMVMGSMMVSFSEGLLLSEKVGLDPNTLVEVISQGAISAPMFSLKGPSMVKAAYPTAFPLKHQQKDLRLALALAESVSQSIPTVAAANELYKVAKSLGLADQDFSAVIEALKAKEQSK</sequence>
<evidence type="ECO:0000256" key="5">
    <source>
        <dbReference type="SAM" id="SignalP"/>
    </source>
</evidence>
<dbReference type="InterPro" id="IPR036291">
    <property type="entry name" value="NAD(P)-bd_dom_sf"/>
</dbReference>
<keyword evidence="9" id="KW-1185">Reference proteome</keyword>
<reference evidence="8" key="3">
    <citation type="submission" date="2018-05" db="EMBL/GenBank/DDBJ databases">
        <title>OgluRS3 (Oryza glumaepatula Reference Sequence Version 3).</title>
        <authorList>
            <person name="Zhang J."/>
            <person name="Kudrna D."/>
            <person name="Lee S."/>
            <person name="Talag J."/>
            <person name="Welchert J."/>
            <person name="Wing R.A."/>
        </authorList>
    </citation>
    <scope>NUCLEOTIDE SEQUENCE [LARGE SCALE GENOMIC DNA]</scope>
</reference>
<evidence type="ECO:0008006" key="10">
    <source>
        <dbReference type="Google" id="ProtNLM"/>
    </source>
</evidence>
<evidence type="ECO:0000313" key="9">
    <source>
        <dbReference type="Proteomes" id="UP000026961"/>
    </source>
</evidence>
<dbReference type="PANTHER" id="PTHR43580">
    <property type="entry name" value="OXIDOREDUCTASE GLYR1-RELATED"/>
    <property type="match status" value="1"/>
</dbReference>
<dbReference type="GO" id="GO:0051287">
    <property type="term" value="F:NAD binding"/>
    <property type="evidence" value="ECO:0007669"/>
    <property type="project" value="InterPro"/>
</dbReference>
<comment type="similarity">
    <text evidence="1">Belongs to the HIBADH-related family. NP60 subfamily.</text>
</comment>
<keyword evidence="3" id="KW-0520">NAD</keyword>
<dbReference type="InterPro" id="IPR006115">
    <property type="entry name" value="6PGDH_NADP-bd"/>
</dbReference>
<proteinExistence type="inferred from homology"/>
<name>A0A0D9YAS2_9ORYZ</name>
<evidence type="ECO:0000256" key="1">
    <source>
        <dbReference type="ARBA" id="ARBA00007598"/>
    </source>
</evidence>
<dbReference type="HOGENOM" id="CLU_035117_0_0_1"/>
<evidence type="ECO:0000259" key="7">
    <source>
        <dbReference type="Pfam" id="PF14833"/>
    </source>
</evidence>
<dbReference type="Pfam" id="PF14833">
    <property type="entry name" value="NAD_binding_11"/>
    <property type="match status" value="1"/>
</dbReference>
<evidence type="ECO:0000256" key="2">
    <source>
        <dbReference type="ARBA" id="ARBA00023002"/>
    </source>
</evidence>
<dbReference type="GO" id="GO:0016491">
    <property type="term" value="F:oxidoreductase activity"/>
    <property type="evidence" value="ECO:0007669"/>
    <property type="project" value="UniProtKB-KW"/>
</dbReference>
<dbReference type="Gramene" id="OGLUM01G23820.1">
    <property type="protein sequence ID" value="OGLUM01G23820.1"/>
    <property type="gene ID" value="OGLUM01G23820"/>
</dbReference>
<dbReference type="PROSITE" id="PS00895">
    <property type="entry name" value="3_HYDROXYISOBUT_DH"/>
    <property type="match status" value="1"/>
</dbReference>
<dbReference type="InterPro" id="IPR015815">
    <property type="entry name" value="HIBADH-related"/>
</dbReference>
<dbReference type="STRING" id="40148.A0A0D9YAS2"/>
<dbReference type="FunFam" id="1.10.1040.10:FF:000016">
    <property type="entry name" value="Glyoxylate/succinic semialdehyde reductase 2"/>
    <property type="match status" value="1"/>
</dbReference>
<dbReference type="InterPro" id="IPR029154">
    <property type="entry name" value="HIBADH-like_NADP-bd"/>
</dbReference>
<dbReference type="GO" id="GO:0009507">
    <property type="term" value="C:chloroplast"/>
    <property type="evidence" value="ECO:0007669"/>
    <property type="project" value="TreeGrafter"/>
</dbReference>
<feature type="signal peptide" evidence="5">
    <location>
        <begin position="1"/>
        <end position="17"/>
    </location>
</feature>
<feature type="active site" evidence="4">
    <location>
        <position position="222"/>
    </location>
</feature>
<organism evidence="8">
    <name type="scientific">Oryza glumipatula</name>
    <dbReference type="NCBI Taxonomy" id="40148"/>
    <lineage>
        <taxon>Eukaryota</taxon>
        <taxon>Viridiplantae</taxon>
        <taxon>Streptophyta</taxon>
        <taxon>Embryophyta</taxon>
        <taxon>Tracheophyta</taxon>
        <taxon>Spermatophyta</taxon>
        <taxon>Magnoliopsida</taxon>
        <taxon>Liliopsida</taxon>
        <taxon>Poales</taxon>
        <taxon>Poaceae</taxon>
        <taxon>BOP clade</taxon>
        <taxon>Oryzoideae</taxon>
        <taxon>Oryzeae</taxon>
        <taxon>Oryzinae</taxon>
        <taxon>Oryza</taxon>
    </lineage>
</organism>
<dbReference type="PIRSF" id="PIRSF000103">
    <property type="entry name" value="HIBADH"/>
    <property type="match status" value="1"/>
</dbReference>
<reference evidence="8" key="2">
    <citation type="submission" date="2015-04" db="UniProtKB">
        <authorList>
            <consortium name="EnsemblPlants"/>
        </authorList>
    </citation>
    <scope>IDENTIFICATION</scope>
</reference>
<dbReference type="InterPro" id="IPR051265">
    <property type="entry name" value="HIBADH-related_NP60_sf"/>
</dbReference>
<keyword evidence="5" id="KW-0732">Signal</keyword>
<evidence type="ECO:0000256" key="3">
    <source>
        <dbReference type="ARBA" id="ARBA00023027"/>
    </source>
</evidence>
<dbReference type="InterPro" id="IPR013328">
    <property type="entry name" value="6PGD_dom2"/>
</dbReference>
<dbReference type="Gene3D" id="3.40.50.720">
    <property type="entry name" value="NAD(P)-binding Rossmann-like Domain"/>
    <property type="match status" value="1"/>
</dbReference>
<dbReference type="SUPFAM" id="SSF51735">
    <property type="entry name" value="NAD(P)-binding Rossmann-fold domains"/>
    <property type="match status" value="1"/>
</dbReference>
<feature type="chain" id="PRO_5002351281" description="6-phosphogluconate dehydrogenase NADP-binding domain-containing protein" evidence="5">
    <location>
        <begin position="18"/>
        <end position="343"/>
    </location>
</feature>
<dbReference type="Gene3D" id="1.10.1040.10">
    <property type="entry name" value="N-(1-d-carboxylethyl)-l-norvaline Dehydrogenase, domain 2"/>
    <property type="match status" value="1"/>
</dbReference>
<dbReference type="InterPro" id="IPR002204">
    <property type="entry name" value="3-OH-isobutyrate_DH-rel_CS"/>
</dbReference>
<reference evidence="8" key="1">
    <citation type="submission" date="2013-08" db="EMBL/GenBank/DDBJ databases">
        <title>Oryza genome evolution.</title>
        <authorList>
            <person name="Wing R.A."/>
            <person name="Panaud O."/>
            <person name="Oliveira A.C."/>
        </authorList>
    </citation>
    <scope>NUCLEOTIDE SEQUENCE</scope>
</reference>
<evidence type="ECO:0000313" key="8">
    <source>
        <dbReference type="EnsemblPlants" id="OGLUM01G23820.1"/>
    </source>
</evidence>
<dbReference type="GO" id="GO:0050661">
    <property type="term" value="F:NADP binding"/>
    <property type="evidence" value="ECO:0007669"/>
    <property type="project" value="InterPro"/>
</dbReference>
<feature type="domain" description="3-hydroxyisobutyrate dehydrogenase-like NAD-binding" evidence="7">
    <location>
        <begin position="216"/>
        <end position="335"/>
    </location>
</feature>
<dbReference type="InterPro" id="IPR008927">
    <property type="entry name" value="6-PGluconate_DH-like_C_sf"/>
</dbReference>
<dbReference type="EnsemblPlants" id="OGLUM01G23820.1">
    <property type="protein sequence ID" value="OGLUM01G23820.1"/>
    <property type="gene ID" value="OGLUM01G23820"/>
</dbReference>
<dbReference type="Proteomes" id="UP000026961">
    <property type="component" value="Chromosome 1"/>
</dbReference>
<evidence type="ECO:0000259" key="6">
    <source>
        <dbReference type="Pfam" id="PF03446"/>
    </source>
</evidence>
<feature type="domain" description="6-phosphogluconate dehydrogenase NADP-binding" evidence="6">
    <location>
        <begin position="52"/>
        <end position="167"/>
    </location>
</feature>